<evidence type="ECO:0000256" key="1">
    <source>
        <dbReference type="ARBA" id="ARBA00004622"/>
    </source>
</evidence>
<keyword evidence="13" id="KW-1185">Reference proteome</keyword>
<evidence type="ECO:0000256" key="6">
    <source>
        <dbReference type="ARBA" id="ARBA00022836"/>
    </source>
</evidence>
<dbReference type="Pfam" id="PF05479">
    <property type="entry name" value="PsaN"/>
    <property type="match status" value="1"/>
</dbReference>
<evidence type="ECO:0000313" key="12">
    <source>
        <dbReference type="EMBL" id="KAF3334140.1"/>
    </source>
</evidence>
<evidence type="ECO:0000256" key="4">
    <source>
        <dbReference type="ARBA" id="ARBA00022531"/>
    </source>
</evidence>
<dbReference type="GO" id="GO:0030093">
    <property type="term" value="C:chloroplast photosystem I"/>
    <property type="evidence" value="ECO:0007669"/>
    <property type="project" value="TreeGrafter"/>
</dbReference>
<dbReference type="OrthoDB" id="512227at2759"/>
<gene>
    <name evidence="12" type="ORF">FCM35_KLT20744</name>
</gene>
<dbReference type="InterPro" id="IPR044907">
    <property type="entry name" value="PSAN_sf"/>
</dbReference>
<reference evidence="12" key="1">
    <citation type="submission" date="2020-01" db="EMBL/GenBank/DDBJ databases">
        <title>Genome sequence of Kobresia littledalei, the first chromosome-level genome in the family Cyperaceae.</title>
        <authorList>
            <person name="Qu G."/>
        </authorList>
    </citation>
    <scope>NUCLEOTIDE SEQUENCE</scope>
    <source>
        <strain evidence="12">C.B.Clarke</strain>
        <tissue evidence="12">Leaf</tissue>
    </source>
</reference>
<dbReference type="Gene3D" id="4.10.1190.10">
    <property type="entry name" value="Chlorophyll A-B binding protein"/>
    <property type="match status" value="1"/>
</dbReference>
<evidence type="ECO:0000313" key="13">
    <source>
        <dbReference type="Proteomes" id="UP000623129"/>
    </source>
</evidence>
<name>A0A833VNA8_9POAL</name>
<comment type="function">
    <text evidence="10">May function in mediating the binding of the antenna complexes to the PSI reaction center and core antenna.</text>
</comment>
<dbReference type="Proteomes" id="UP000623129">
    <property type="component" value="Unassembled WGS sequence"/>
</dbReference>
<evidence type="ECO:0000256" key="10">
    <source>
        <dbReference type="ARBA" id="ARBA00056520"/>
    </source>
</evidence>
<dbReference type="PANTHER" id="PTHR36814">
    <property type="entry name" value="PHOTOSYSTEM I REACTION CENTER SUBUNIT N, CHLOROPLASTIC"/>
    <property type="match status" value="1"/>
</dbReference>
<accession>A0A833VNA8</accession>
<proteinExistence type="inferred from homology"/>
<dbReference type="AlphaFoldDB" id="A0A833VNA8"/>
<comment type="caution">
    <text evidence="12">The sequence shown here is derived from an EMBL/GenBank/DDBJ whole genome shotgun (WGS) entry which is preliminary data.</text>
</comment>
<keyword evidence="9" id="KW-0472">Membrane</keyword>
<keyword evidence="5" id="KW-0934">Plastid</keyword>
<keyword evidence="3" id="KW-0150">Chloroplast</keyword>
<sequence length="153" mass="16460">MASANSSVLSAISSATTATANAKLPVVKVQQVRVPETKQAAVDGRRAALFGLAAVALTATAITPSAKAGVIEEYLEKSKANKELNDKKRLATSGANFARAYTVEFGSCKFPYNFTGCQDLAKQKKVPFISDDLEIECEGKDKYKCGSNVFWKW</sequence>
<evidence type="ECO:0000256" key="2">
    <source>
        <dbReference type="ARBA" id="ARBA00010661"/>
    </source>
</evidence>
<keyword evidence="8" id="KW-0793">Thylakoid</keyword>
<evidence type="ECO:0000256" key="7">
    <source>
        <dbReference type="ARBA" id="ARBA00022946"/>
    </source>
</evidence>
<dbReference type="PANTHER" id="PTHR36814:SF1">
    <property type="entry name" value="PHOTOSYSTEM I REACTION CENTER SUBUNIT N, CHLOROPLASTIC"/>
    <property type="match status" value="1"/>
</dbReference>
<keyword evidence="4" id="KW-0602">Photosynthesis</keyword>
<keyword evidence="6" id="KW-0603">Photosystem I</keyword>
<organism evidence="12 13">
    <name type="scientific">Carex littledalei</name>
    <dbReference type="NCBI Taxonomy" id="544730"/>
    <lineage>
        <taxon>Eukaryota</taxon>
        <taxon>Viridiplantae</taxon>
        <taxon>Streptophyta</taxon>
        <taxon>Embryophyta</taxon>
        <taxon>Tracheophyta</taxon>
        <taxon>Spermatophyta</taxon>
        <taxon>Magnoliopsida</taxon>
        <taxon>Liliopsida</taxon>
        <taxon>Poales</taxon>
        <taxon>Cyperaceae</taxon>
        <taxon>Cyperoideae</taxon>
        <taxon>Cariceae</taxon>
        <taxon>Carex</taxon>
        <taxon>Carex subgen. Euthyceras</taxon>
    </lineage>
</organism>
<evidence type="ECO:0000256" key="11">
    <source>
        <dbReference type="ARBA" id="ARBA00072674"/>
    </source>
</evidence>
<protein>
    <recommendedName>
        <fullName evidence="11">Photosystem I reaction center subunit N, chloroplastic</fullName>
    </recommendedName>
</protein>
<keyword evidence="7" id="KW-0809">Transit peptide</keyword>
<evidence type="ECO:0000256" key="8">
    <source>
        <dbReference type="ARBA" id="ARBA00023078"/>
    </source>
</evidence>
<comment type="similarity">
    <text evidence="2">Belongs to the psaN family.</text>
</comment>
<dbReference type="EMBL" id="SWLB01000009">
    <property type="protein sequence ID" value="KAF3334140.1"/>
    <property type="molecule type" value="Genomic_DNA"/>
</dbReference>
<evidence type="ECO:0000256" key="3">
    <source>
        <dbReference type="ARBA" id="ARBA00022528"/>
    </source>
</evidence>
<dbReference type="FunFam" id="4.10.1190.10:FF:000001">
    <property type="entry name" value="Photosystem I reaction center subunit N"/>
    <property type="match status" value="1"/>
</dbReference>
<dbReference type="InterPro" id="IPR008796">
    <property type="entry name" value="PSAN"/>
</dbReference>
<comment type="subcellular location">
    <subcellularLocation>
        <location evidence="1">Plastid</location>
        <location evidence="1">Chloroplast thylakoid membrane</location>
        <topology evidence="1">Peripheral membrane protein</topology>
        <orientation evidence="1">Lumenal side</orientation>
    </subcellularLocation>
</comment>
<evidence type="ECO:0000256" key="9">
    <source>
        <dbReference type="ARBA" id="ARBA00023136"/>
    </source>
</evidence>
<evidence type="ECO:0000256" key="5">
    <source>
        <dbReference type="ARBA" id="ARBA00022640"/>
    </source>
</evidence>
<dbReference type="GO" id="GO:0015979">
    <property type="term" value="P:photosynthesis"/>
    <property type="evidence" value="ECO:0007669"/>
    <property type="project" value="UniProtKB-KW"/>
</dbReference>